<dbReference type="OrthoDB" id="5302380at2759"/>
<reference evidence="3 4" key="1">
    <citation type="submission" date="2015-04" db="EMBL/GenBank/DDBJ databases">
        <title>Genome sequence of Ceratocystis platani, a major pathogen of plane trees.</title>
        <authorList>
            <person name="Belbahri L."/>
        </authorList>
    </citation>
    <scope>NUCLEOTIDE SEQUENCE [LARGE SCALE GENOMIC DNA]</scope>
    <source>
        <strain evidence="3 4">CFO</strain>
    </source>
</reference>
<feature type="compositionally biased region" description="Basic residues" evidence="1">
    <location>
        <begin position="1"/>
        <end position="13"/>
    </location>
</feature>
<dbReference type="InterPro" id="IPR058317">
    <property type="entry name" value="DUF8004"/>
</dbReference>
<feature type="compositionally biased region" description="Low complexity" evidence="1">
    <location>
        <begin position="1025"/>
        <end position="1053"/>
    </location>
</feature>
<feature type="region of interest" description="Disordered" evidence="1">
    <location>
        <begin position="950"/>
        <end position="988"/>
    </location>
</feature>
<proteinExistence type="predicted"/>
<evidence type="ECO:0000313" key="3">
    <source>
        <dbReference type="EMBL" id="KKF93353.1"/>
    </source>
</evidence>
<dbReference type="PANTHER" id="PTHR39601:SF2">
    <property type="entry name" value="CHORIOGENIN HMINOR"/>
    <property type="match status" value="1"/>
</dbReference>
<evidence type="ECO:0000256" key="1">
    <source>
        <dbReference type="SAM" id="MobiDB-lite"/>
    </source>
</evidence>
<feature type="region of interest" description="Disordered" evidence="1">
    <location>
        <begin position="103"/>
        <end position="128"/>
    </location>
</feature>
<feature type="region of interest" description="Disordered" evidence="1">
    <location>
        <begin position="169"/>
        <end position="268"/>
    </location>
</feature>
<feature type="domain" description="DUF8004" evidence="2">
    <location>
        <begin position="486"/>
        <end position="579"/>
    </location>
</feature>
<dbReference type="Pfam" id="PF26013">
    <property type="entry name" value="DUF8004"/>
    <property type="match status" value="1"/>
</dbReference>
<feature type="compositionally biased region" description="Low complexity" evidence="1">
    <location>
        <begin position="765"/>
        <end position="779"/>
    </location>
</feature>
<feature type="region of interest" description="Disordered" evidence="1">
    <location>
        <begin position="1011"/>
        <end position="1080"/>
    </location>
</feature>
<feature type="compositionally biased region" description="Polar residues" evidence="1">
    <location>
        <begin position="239"/>
        <end position="268"/>
    </location>
</feature>
<gene>
    <name evidence="3" type="ORF">CFO_g4299</name>
</gene>
<protein>
    <recommendedName>
        <fullName evidence="2">DUF8004 domain-containing protein</fullName>
    </recommendedName>
</protein>
<dbReference type="AlphaFoldDB" id="A0A0F8BLS5"/>
<keyword evidence="4" id="KW-1185">Reference proteome</keyword>
<dbReference type="EMBL" id="LBBL01000252">
    <property type="protein sequence ID" value="KKF93353.1"/>
    <property type="molecule type" value="Genomic_DNA"/>
</dbReference>
<name>A0A0F8BLS5_CERFI</name>
<dbReference type="PANTHER" id="PTHR39601">
    <property type="entry name" value="CHORIOGENIN HMINOR"/>
    <property type="match status" value="1"/>
</dbReference>
<feature type="compositionally biased region" description="Polar residues" evidence="1">
    <location>
        <begin position="14"/>
        <end position="27"/>
    </location>
</feature>
<feature type="compositionally biased region" description="Low complexity" evidence="1">
    <location>
        <begin position="193"/>
        <end position="210"/>
    </location>
</feature>
<evidence type="ECO:0000313" key="4">
    <source>
        <dbReference type="Proteomes" id="UP000034841"/>
    </source>
</evidence>
<dbReference type="Proteomes" id="UP000034841">
    <property type="component" value="Unassembled WGS sequence"/>
</dbReference>
<organism evidence="3 4">
    <name type="scientific">Ceratocystis fimbriata f. sp. platani</name>
    <dbReference type="NCBI Taxonomy" id="88771"/>
    <lineage>
        <taxon>Eukaryota</taxon>
        <taxon>Fungi</taxon>
        <taxon>Dikarya</taxon>
        <taxon>Ascomycota</taxon>
        <taxon>Pezizomycotina</taxon>
        <taxon>Sordariomycetes</taxon>
        <taxon>Hypocreomycetidae</taxon>
        <taxon>Microascales</taxon>
        <taxon>Ceratocystidaceae</taxon>
        <taxon>Ceratocystis</taxon>
    </lineage>
</organism>
<feature type="compositionally biased region" description="Low complexity" evidence="1">
    <location>
        <begin position="103"/>
        <end position="114"/>
    </location>
</feature>
<evidence type="ECO:0000259" key="2">
    <source>
        <dbReference type="Pfam" id="PF26013"/>
    </source>
</evidence>
<feature type="region of interest" description="Disordered" evidence="1">
    <location>
        <begin position="748"/>
        <end position="779"/>
    </location>
</feature>
<feature type="region of interest" description="Disordered" evidence="1">
    <location>
        <begin position="1"/>
        <end position="30"/>
    </location>
</feature>
<comment type="caution">
    <text evidence="3">The sequence shown here is derived from an EMBL/GenBank/DDBJ whole genome shotgun (WGS) entry which is preliminary data.</text>
</comment>
<accession>A0A0F8BLS5</accession>
<sequence length="1140" mass="124389">MSGRSAHVRKKITHTNSTSDKASSISGSAHEYGVRSPTALSLEANDAIFSDFPIPHGGSADVGASTGVATTSAHFLKFSDGSQGSLASIDHSRYADTSRFLPSTASVNSSSTGSDDNHRPEILYGYGRTGRPAFKTEQVSGIEKSGLRSIIDRKSEGVRRGLAKKFAFRGKNSQGSDNPLKIPDLPISIPTMSHSQGSHAHMSQHQQQSHLRPPLPPLPPLNTKQQPGFGGSQYPYSPDSATGASQKLGQHQLSRPGTHNSQTQQHQFGVQHPLAGSTEAWTPPSAGAPPMGKLPPVPQTLQSLPPIKRWVGFSRPVQRWSKLRKDPELWDPNGDVFVYFGQRSQTNRSPPSFRLSSHVIEATESRYLLTMLRDGTIDDDYDRLPPSPPSASREGFREIGKENQPASTMPETASIADAEGQISYEMFFPTPPNISKVEQLRYQITTRNLFALLYHTSLVGLSLCQALTDLVSRLDVCMSADSDSVSTVINYIQTRGIDDVRNDPETAVSLLAWTESARVRWDDGWKESFIHCAGMYGRQVEEAPDYKNVSQISRALLDRASLEMLVRVQQAEERLAEFQYVDMWPGPELEVNPMARQAFGRLQRFFLAHYSQIYGCWPPRPEDWTKASTTAPRVSGTTLGDDKDRYGEEEIWLSRTIAQALQRDFGALYDYLVNRDIVWDESEMRSTRKWMMASQCGKTDFDVDEDRVPMTDILVDFDNKHRYPHIPHPYPLVPESIMPITPAGVAGASGKETGSRFKPTWRSNAQPPTTGGAGAPRAGPMERRVRLAYTESTNISVLGSSFVQSDLVDAFIRFERQDMLCEIDPAVARRGRWVLIYGILQTLASVSVDSPWARHHAGVAYHLSPRLKGARLPPWSVGNGAPVYNTAVDSVAKHDGFDDACHELSYCWAISQTWNGGSGDSRNVFESLPTSGRISPNADMRSRIAARRSIRSTTSSLPMGASASVFGESDSGHHHGNATTRGANHVTMNRMRSRENMRNGLSAATLARGQSIMSNGGSGSGSGSSNGLRADTSMIESSSSSEYGGSSASQFSSPRRTLWSDTGSVQGGNGGGSGNYARSSVSSASGLGSGFMPDGGLPPVSKALFHAKSMDREIGQTSSLGPKGSFRDFDVLDVIDDYEP</sequence>
<feature type="region of interest" description="Disordered" evidence="1">
    <location>
        <begin position="379"/>
        <end position="411"/>
    </location>
</feature>
<feature type="compositionally biased region" description="Gly residues" evidence="1">
    <location>
        <begin position="1065"/>
        <end position="1074"/>
    </location>
</feature>